<feature type="signal peptide" evidence="1">
    <location>
        <begin position="1"/>
        <end position="19"/>
    </location>
</feature>
<proteinExistence type="predicted"/>
<feature type="chain" id="PRO_5025568883" description="Secreted protein" evidence="1">
    <location>
        <begin position="20"/>
        <end position="129"/>
    </location>
</feature>
<evidence type="ECO:0008006" key="4">
    <source>
        <dbReference type="Google" id="ProtNLM"/>
    </source>
</evidence>
<gene>
    <name evidence="2" type="ORF">BT96DRAFT_72526</name>
</gene>
<sequence>MNHGPWLATVSALLRLLRSDYLSFKHEGRCESAGIRPTGLMHPPGCTGDVEQASQRNPFLVHCHQMFQRPRTGSMHPEYETSFSKKSFPYPSLSSHVPTPMATNSKLNRTTHWVQPYHGRRADNTSTVF</sequence>
<protein>
    <recommendedName>
        <fullName evidence="4">Secreted protein</fullName>
    </recommendedName>
</protein>
<reference evidence="2" key="1">
    <citation type="journal article" date="2019" name="Environ. Microbiol.">
        <title>Fungal ecological strategies reflected in gene transcription - a case study of two litter decomposers.</title>
        <authorList>
            <person name="Barbi F."/>
            <person name="Kohler A."/>
            <person name="Barry K."/>
            <person name="Baskaran P."/>
            <person name="Daum C."/>
            <person name="Fauchery L."/>
            <person name="Ihrmark K."/>
            <person name="Kuo A."/>
            <person name="LaButti K."/>
            <person name="Lipzen A."/>
            <person name="Morin E."/>
            <person name="Grigoriev I.V."/>
            <person name="Henrissat B."/>
            <person name="Lindahl B."/>
            <person name="Martin F."/>
        </authorList>
    </citation>
    <scope>NUCLEOTIDE SEQUENCE</scope>
    <source>
        <strain evidence="2">JB14</strain>
    </source>
</reference>
<dbReference type="Proteomes" id="UP000799118">
    <property type="component" value="Unassembled WGS sequence"/>
</dbReference>
<evidence type="ECO:0000313" key="3">
    <source>
        <dbReference type="Proteomes" id="UP000799118"/>
    </source>
</evidence>
<name>A0A6A4HIR2_9AGAR</name>
<keyword evidence="1" id="KW-0732">Signal</keyword>
<keyword evidence="3" id="KW-1185">Reference proteome</keyword>
<evidence type="ECO:0000256" key="1">
    <source>
        <dbReference type="SAM" id="SignalP"/>
    </source>
</evidence>
<evidence type="ECO:0000313" key="2">
    <source>
        <dbReference type="EMBL" id="KAE9397431.1"/>
    </source>
</evidence>
<organism evidence="2 3">
    <name type="scientific">Gymnopus androsaceus JB14</name>
    <dbReference type="NCBI Taxonomy" id="1447944"/>
    <lineage>
        <taxon>Eukaryota</taxon>
        <taxon>Fungi</taxon>
        <taxon>Dikarya</taxon>
        <taxon>Basidiomycota</taxon>
        <taxon>Agaricomycotina</taxon>
        <taxon>Agaricomycetes</taxon>
        <taxon>Agaricomycetidae</taxon>
        <taxon>Agaricales</taxon>
        <taxon>Marasmiineae</taxon>
        <taxon>Omphalotaceae</taxon>
        <taxon>Gymnopus</taxon>
    </lineage>
</organism>
<accession>A0A6A4HIR2</accession>
<dbReference type="EMBL" id="ML769497">
    <property type="protein sequence ID" value="KAE9397431.1"/>
    <property type="molecule type" value="Genomic_DNA"/>
</dbReference>
<dbReference type="AlphaFoldDB" id="A0A6A4HIR2"/>